<evidence type="ECO:0000313" key="2">
    <source>
        <dbReference type="EMBL" id="KAG5925801.1"/>
    </source>
</evidence>
<sequence>MLWLSQGVKSIHLRPERLDQGTKIGAYGEAKRKLDQKDITPDIEKAVDAGQLLDELKAKNDQVSEKSALRKGLRYLQSRDLVFTTVQEGVDNIALMMGKLGPIPGLVAGSVASLMKVLAPLYQKALEFYMTAADMLKKRVATRIPVLLIKIKRLQGNFEAFSKEADDLKDKMRDQDAKEMRDDILDQKISGWLGSDQLKRHADTHEKLKHLCAPEACEFLLSLKEFQAWYHDPESKQLALKAIMGYGKSVTMAR</sequence>
<dbReference type="AlphaFoldDB" id="A0A8K0J680"/>
<reference evidence="2" key="1">
    <citation type="journal article" date="2020" name="bioRxiv">
        <title>Whole genome comparisons of ergot fungi reveals the divergence and evolution of species within the genus Claviceps are the result of varying mechanisms driving genome evolution and host range expansion.</title>
        <authorList>
            <person name="Wyka S.A."/>
            <person name="Mondo S.J."/>
            <person name="Liu M."/>
            <person name="Dettman J."/>
            <person name="Nalam V."/>
            <person name="Broders K.D."/>
        </authorList>
    </citation>
    <scope>NUCLEOTIDE SEQUENCE</scope>
    <source>
        <strain evidence="2">CCC 489</strain>
    </source>
</reference>
<proteinExistence type="predicted"/>
<name>A0A8K0J680_9HYPO</name>
<dbReference type="EMBL" id="SRPY01000335">
    <property type="protein sequence ID" value="KAG5925801.1"/>
    <property type="molecule type" value="Genomic_DNA"/>
</dbReference>
<feature type="coiled-coil region" evidence="1">
    <location>
        <begin position="151"/>
        <end position="178"/>
    </location>
</feature>
<keyword evidence="3" id="KW-1185">Reference proteome</keyword>
<comment type="caution">
    <text evidence="2">The sequence shown here is derived from an EMBL/GenBank/DDBJ whole genome shotgun (WGS) entry which is preliminary data.</text>
</comment>
<evidence type="ECO:0000256" key="1">
    <source>
        <dbReference type="SAM" id="Coils"/>
    </source>
</evidence>
<dbReference type="OrthoDB" id="4920872at2759"/>
<gene>
    <name evidence="2" type="ORF">E4U42_003933</name>
</gene>
<protein>
    <submittedName>
        <fullName evidence="2">Uncharacterized protein</fullName>
    </submittedName>
</protein>
<accession>A0A8K0J680</accession>
<keyword evidence="1" id="KW-0175">Coiled coil</keyword>
<organism evidence="2 3">
    <name type="scientific">Claviceps africana</name>
    <dbReference type="NCBI Taxonomy" id="83212"/>
    <lineage>
        <taxon>Eukaryota</taxon>
        <taxon>Fungi</taxon>
        <taxon>Dikarya</taxon>
        <taxon>Ascomycota</taxon>
        <taxon>Pezizomycotina</taxon>
        <taxon>Sordariomycetes</taxon>
        <taxon>Hypocreomycetidae</taxon>
        <taxon>Hypocreales</taxon>
        <taxon>Clavicipitaceae</taxon>
        <taxon>Claviceps</taxon>
    </lineage>
</organism>
<evidence type="ECO:0000313" key="3">
    <source>
        <dbReference type="Proteomes" id="UP000811619"/>
    </source>
</evidence>
<dbReference type="Proteomes" id="UP000811619">
    <property type="component" value="Unassembled WGS sequence"/>
</dbReference>